<dbReference type="PROSITE" id="PS52001">
    <property type="entry name" value="AD"/>
    <property type="match status" value="1"/>
</dbReference>
<dbReference type="STRING" id="296587.C1E8P2"/>
<dbReference type="Proteomes" id="UP000002009">
    <property type="component" value="Chromosome 6"/>
</dbReference>
<proteinExistence type="predicted"/>
<evidence type="ECO:0000313" key="4">
    <source>
        <dbReference type="Proteomes" id="UP000002009"/>
    </source>
</evidence>
<protein>
    <recommendedName>
        <fullName evidence="2">AD domain-containing protein</fullName>
    </recommendedName>
</protein>
<dbReference type="EMBL" id="CP001327">
    <property type="protein sequence ID" value="ACO64187.1"/>
    <property type="molecule type" value="Genomic_DNA"/>
</dbReference>
<dbReference type="InterPro" id="IPR019181">
    <property type="entry name" value="LSM12_ABD"/>
</dbReference>
<dbReference type="GeneID" id="8244576"/>
<evidence type="ECO:0000256" key="1">
    <source>
        <dbReference type="SAM" id="MobiDB-lite"/>
    </source>
</evidence>
<dbReference type="AlphaFoldDB" id="C1E8P2"/>
<dbReference type="OrthoDB" id="1057137at2759"/>
<sequence length="172" mass="18282">MVSDKWGIGHSVSGVMPNGEKFSGEVFGYDEATGLVTVRAPGNIGGTHDVRIIKAEACTDVKSIPPKTPAKTDGAMPAVDDTRSKKREEENIKAAQARAANVGVGVTQEAQDIFDALARTLPCRWADRDIVVMDEVIIRPPYAACAGVAGGDPRAVERVQKVLANEKKKLGL</sequence>
<organism evidence="3 4">
    <name type="scientific">Micromonas commoda (strain RCC299 / NOUM17 / CCMP2709)</name>
    <name type="common">Picoplanktonic green alga</name>
    <dbReference type="NCBI Taxonomy" id="296587"/>
    <lineage>
        <taxon>Eukaryota</taxon>
        <taxon>Viridiplantae</taxon>
        <taxon>Chlorophyta</taxon>
        <taxon>Mamiellophyceae</taxon>
        <taxon>Mamiellales</taxon>
        <taxon>Mamiellaceae</taxon>
        <taxon>Micromonas</taxon>
    </lineage>
</organism>
<evidence type="ECO:0000313" key="3">
    <source>
        <dbReference type="EMBL" id="ACO64187.1"/>
    </source>
</evidence>
<dbReference type="PANTHER" id="PTHR13542">
    <property type="entry name" value="LSM12 HOMOLOG"/>
    <property type="match status" value="1"/>
</dbReference>
<dbReference type="InterPro" id="IPR039683">
    <property type="entry name" value="Lsm12-like"/>
</dbReference>
<gene>
    <name evidence="3" type="ORF">MICPUN_108472</name>
</gene>
<dbReference type="InParanoid" id="C1E8P2"/>
<feature type="region of interest" description="Disordered" evidence="1">
    <location>
        <begin position="63"/>
        <end position="88"/>
    </location>
</feature>
<evidence type="ECO:0000259" key="2">
    <source>
        <dbReference type="PROSITE" id="PS52001"/>
    </source>
</evidence>
<dbReference type="KEGG" id="mis:MICPUN_108472"/>
<dbReference type="RefSeq" id="XP_002502929.1">
    <property type="nucleotide sequence ID" value="XM_002502883.1"/>
</dbReference>
<feature type="domain" description="AD" evidence="2">
    <location>
        <begin position="77"/>
        <end position="171"/>
    </location>
</feature>
<dbReference type="InterPro" id="IPR047574">
    <property type="entry name" value="AD"/>
</dbReference>
<dbReference type="FunCoup" id="C1E8P2">
    <property type="interactions" value="1477"/>
</dbReference>
<reference evidence="3 4" key="1">
    <citation type="journal article" date="2009" name="Science">
        <title>Green evolution and dynamic adaptations revealed by genomes of the marine picoeukaryotes Micromonas.</title>
        <authorList>
            <person name="Worden A.Z."/>
            <person name="Lee J.H."/>
            <person name="Mock T."/>
            <person name="Rouze P."/>
            <person name="Simmons M.P."/>
            <person name="Aerts A.L."/>
            <person name="Allen A.E."/>
            <person name="Cuvelier M.L."/>
            <person name="Derelle E."/>
            <person name="Everett M.V."/>
            <person name="Foulon E."/>
            <person name="Grimwood J."/>
            <person name="Gundlach H."/>
            <person name="Henrissat B."/>
            <person name="Napoli C."/>
            <person name="McDonald S.M."/>
            <person name="Parker M.S."/>
            <person name="Rombauts S."/>
            <person name="Salamov A."/>
            <person name="Von Dassow P."/>
            <person name="Badger J.H."/>
            <person name="Coutinho P.M."/>
            <person name="Demir E."/>
            <person name="Dubchak I."/>
            <person name="Gentemann C."/>
            <person name="Eikrem W."/>
            <person name="Gready J.E."/>
            <person name="John U."/>
            <person name="Lanier W."/>
            <person name="Lindquist E.A."/>
            <person name="Lucas S."/>
            <person name="Mayer K.F."/>
            <person name="Moreau H."/>
            <person name="Not F."/>
            <person name="Otillar R."/>
            <person name="Panaud O."/>
            <person name="Pangilinan J."/>
            <person name="Paulsen I."/>
            <person name="Piegu B."/>
            <person name="Poliakov A."/>
            <person name="Robbens S."/>
            <person name="Schmutz J."/>
            <person name="Toulza E."/>
            <person name="Wyss T."/>
            <person name="Zelensky A."/>
            <person name="Zhou K."/>
            <person name="Armbrust E.V."/>
            <person name="Bhattacharya D."/>
            <person name="Goodenough U.W."/>
            <person name="Van de Peer Y."/>
            <person name="Grigoriev I.V."/>
        </authorList>
    </citation>
    <scope>NUCLEOTIDE SEQUENCE [LARGE SCALE GENOMIC DNA]</scope>
    <source>
        <strain evidence="4">RCC299 / NOUM17</strain>
    </source>
</reference>
<accession>C1E8P2</accession>
<keyword evidence="4" id="KW-1185">Reference proteome</keyword>
<dbReference type="eggNOG" id="KOG4401">
    <property type="taxonomic scope" value="Eukaryota"/>
</dbReference>
<dbReference type="SMART" id="SM00995">
    <property type="entry name" value="AD"/>
    <property type="match status" value="1"/>
</dbReference>
<name>C1E8P2_MICCC</name>
<dbReference type="OMA" id="QAQVVCF"/>
<dbReference type="Pfam" id="PF09793">
    <property type="entry name" value="AD"/>
    <property type="match status" value="1"/>
</dbReference>